<proteinExistence type="predicted"/>
<reference evidence="2 3" key="1">
    <citation type="journal article" date="2011" name="Stand. Genomic Sci.">
        <title>Complete genome sequence of the filamentous gliding predatory bacterium Herpetosiphon aurantiacus type strain (114-95(T)).</title>
        <authorList>
            <person name="Kiss H."/>
            <person name="Nett M."/>
            <person name="Domin N."/>
            <person name="Martin K."/>
            <person name="Maresca J.A."/>
            <person name="Copeland A."/>
            <person name="Lapidus A."/>
            <person name="Lucas S."/>
            <person name="Berry K.W."/>
            <person name="Glavina Del Rio T."/>
            <person name="Dalin E."/>
            <person name="Tice H."/>
            <person name="Pitluck S."/>
            <person name="Richardson P."/>
            <person name="Bruce D."/>
            <person name="Goodwin L."/>
            <person name="Han C."/>
            <person name="Detter J.C."/>
            <person name="Schmutz J."/>
            <person name="Brettin T."/>
            <person name="Land M."/>
            <person name="Hauser L."/>
            <person name="Kyrpides N.C."/>
            <person name="Ivanova N."/>
            <person name="Goker M."/>
            <person name="Woyke T."/>
            <person name="Klenk H.P."/>
            <person name="Bryant D.A."/>
        </authorList>
    </citation>
    <scope>NUCLEOTIDE SEQUENCE [LARGE SCALE GENOMIC DNA]</scope>
    <source>
        <strain evidence="3">ATCC 23779 / DSM 785 / 114-95</strain>
    </source>
</reference>
<dbReference type="eggNOG" id="COG5297">
    <property type="taxonomic scope" value="Bacteria"/>
</dbReference>
<dbReference type="Proteomes" id="UP000000787">
    <property type="component" value="Chromosome"/>
</dbReference>
<gene>
    <name evidence="2" type="ordered locus">Haur_2716</name>
</gene>
<dbReference type="BioCyc" id="HAUR316274:GHYA-2747-MONOMER"/>
<organism evidence="2 3">
    <name type="scientific">Herpetosiphon aurantiacus (strain ATCC 23779 / DSM 785 / 114-95)</name>
    <dbReference type="NCBI Taxonomy" id="316274"/>
    <lineage>
        <taxon>Bacteria</taxon>
        <taxon>Bacillati</taxon>
        <taxon>Chloroflexota</taxon>
        <taxon>Chloroflexia</taxon>
        <taxon>Herpetosiphonales</taxon>
        <taxon>Herpetosiphonaceae</taxon>
        <taxon>Herpetosiphon</taxon>
    </lineage>
</organism>
<dbReference type="KEGG" id="hau:Haur_2716"/>
<dbReference type="STRING" id="316274.Haur_2716"/>
<keyword evidence="3" id="KW-1185">Reference proteome</keyword>
<evidence type="ECO:0000256" key="1">
    <source>
        <dbReference type="SAM" id="SignalP"/>
    </source>
</evidence>
<evidence type="ECO:0000313" key="3">
    <source>
        <dbReference type="Proteomes" id="UP000000787"/>
    </source>
</evidence>
<feature type="signal peptide" evidence="1">
    <location>
        <begin position="1"/>
        <end position="22"/>
    </location>
</feature>
<evidence type="ECO:0000313" key="2">
    <source>
        <dbReference type="EMBL" id="ABX05354.1"/>
    </source>
</evidence>
<dbReference type="EMBL" id="CP000875">
    <property type="protein sequence ID" value="ABX05354.1"/>
    <property type="molecule type" value="Genomic_DNA"/>
</dbReference>
<name>A9B176_HERA2</name>
<dbReference type="InParanoid" id="A9B176"/>
<dbReference type="AlphaFoldDB" id="A9B176"/>
<accession>A9B176</accession>
<dbReference type="HOGENOM" id="CLU_037113_0_0_0"/>
<protein>
    <submittedName>
        <fullName evidence="2">Uncharacterized protein</fullName>
    </submittedName>
</protein>
<keyword evidence="1" id="KW-0732">Signal</keyword>
<feature type="chain" id="PRO_5002732320" evidence="1">
    <location>
        <begin position="23"/>
        <end position="545"/>
    </location>
</feature>
<sequence length="545" mass="58292">MNNRQLALFVCLCAVLLGFTMAKRSEAISANGLLPSTHNQSIDPLASDRKMLPTPTCVVNPPTPTQWIRPNATVTPTRQQPTLTERPTFTATPNDPCFVEPKVIITAPSQVEVGELFTISIQYINLASPSTSLWASDGGLAHFEPPMNEICVAEQHPTHCTSFTLRATNPGVFDFDAAALGEAYYNGGWHLIWIEAQAPVFINIIDWNSTPTSTFTPVPTCIPATSTPTSNIPTNTPTLAGQATATSAPIPTRTPTPTAAPLTCYQTAYAELVLHAPSQVQVGDIFTLTMNYVNIAPYTVNISRASNDLAMFDPPLAMPCQRFSHPTSCEEITMRATSAGELTIDASAFGLIFISGQQAEDGYANARNPVYINILPNNAIPTRTPTPTATKTATPCPTNLAISGSGCGGTSTITPINGTATATPIVSELFLSAPYLVNVGDVFTATIQYINIGMPYTRVTNWSGGIGQFDPPLIMPCKFNQHPTQCRTIRLRAIAAGSLHLSARATGEVPIAGGGWAWGSAFSNPISIQVRDVLAYRIFIPLARK</sequence>